<dbReference type="Proteomes" id="UP000297391">
    <property type="component" value="Unassembled WGS sequence"/>
</dbReference>
<proteinExistence type="predicted"/>
<dbReference type="EMBL" id="QUZU01000082">
    <property type="protein sequence ID" value="TFY84110.1"/>
    <property type="molecule type" value="Genomic_DNA"/>
</dbReference>
<organism evidence="1 2">
    <name type="scientific">Pseudomonas kairouanensis</name>
    <dbReference type="NCBI Taxonomy" id="2293832"/>
    <lineage>
        <taxon>Bacteria</taxon>
        <taxon>Pseudomonadati</taxon>
        <taxon>Pseudomonadota</taxon>
        <taxon>Gammaproteobacteria</taxon>
        <taxon>Pseudomonadales</taxon>
        <taxon>Pseudomonadaceae</taxon>
        <taxon>Pseudomonas</taxon>
    </lineage>
</organism>
<dbReference type="OrthoDB" id="7863006at2"/>
<evidence type="ECO:0000313" key="2">
    <source>
        <dbReference type="Proteomes" id="UP000297391"/>
    </source>
</evidence>
<dbReference type="AlphaFoldDB" id="A0A4Z0AC20"/>
<reference evidence="1 2" key="1">
    <citation type="journal article" date="2019" name="Syst. Appl. Microbiol.">
        <title>New species of pathogenic Pseudomonas isolated from citrus in Tunisia: Proposal of Pseudomonas kairouanensis sp. nov. and Pseudomonas nabeulensis sp. nov.</title>
        <authorList>
            <person name="Oueslati M."/>
            <person name="Mulet M."/>
            <person name="Gomila M."/>
            <person name="Berge O."/>
            <person name="Hajlaoui M.R."/>
            <person name="Lalucat J."/>
            <person name="Sadfi-Zouaoui N."/>
            <person name="Garcia-Valdes E."/>
        </authorList>
    </citation>
    <scope>NUCLEOTIDE SEQUENCE [LARGE SCALE GENOMIC DNA]</scope>
    <source>
        <strain evidence="1 2">KC12</strain>
    </source>
</reference>
<comment type="caution">
    <text evidence="1">The sequence shown here is derived from an EMBL/GenBank/DDBJ whole genome shotgun (WGS) entry which is preliminary data.</text>
</comment>
<name>A0A4Z0AC20_9PSED</name>
<keyword evidence="2" id="KW-1185">Reference proteome</keyword>
<accession>A0A4Z0AC20</accession>
<protein>
    <submittedName>
        <fullName evidence="1">Uncharacterized protein</fullName>
    </submittedName>
</protein>
<sequence>MVPHPQTGLLSYGYINEYTSRNLTLPGGEIYLKVGKHIGVNKGFGVNHIWTGHGHELPRWGCKTIHDIPAFVAAVITPGAQIMCEFYETPDGYRLTLVRGRRGCVILSPQRDAEDTNYYSVVTVFRTYTNRTAMTVGTLKAKKAP</sequence>
<evidence type="ECO:0000313" key="1">
    <source>
        <dbReference type="EMBL" id="TFY84110.1"/>
    </source>
</evidence>
<gene>
    <name evidence="1" type="ORF">DYL59_30735</name>
</gene>